<feature type="signal peptide" evidence="4">
    <location>
        <begin position="1"/>
        <end position="20"/>
    </location>
</feature>
<evidence type="ECO:0000256" key="3">
    <source>
        <dbReference type="SAM" id="MobiDB-lite"/>
    </source>
</evidence>
<evidence type="ECO:0000256" key="4">
    <source>
        <dbReference type="SAM" id="SignalP"/>
    </source>
</evidence>
<comment type="caution">
    <text evidence="5">The sequence shown here is derived from an EMBL/GenBank/DDBJ whole genome shotgun (WGS) entry which is preliminary data.</text>
</comment>
<comment type="similarity">
    <text evidence="2">Belongs to the ustYa family.</text>
</comment>
<name>A0A8H3IHW7_9LECA</name>
<proteinExistence type="inferred from homology"/>
<protein>
    <submittedName>
        <fullName evidence="5">Uncharacterized protein</fullName>
    </submittedName>
</protein>
<feature type="chain" id="PRO_5034037882" evidence="4">
    <location>
        <begin position="21"/>
        <end position="281"/>
    </location>
</feature>
<gene>
    <name evidence="5" type="ORF">ALECFALPRED_001130</name>
</gene>
<reference evidence="5" key="1">
    <citation type="submission" date="2021-03" db="EMBL/GenBank/DDBJ databases">
        <authorList>
            <person name="Tagirdzhanova G."/>
        </authorList>
    </citation>
    <scope>NUCLEOTIDE SEQUENCE</scope>
</reference>
<feature type="compositionally biased region" description="Basic and acidic residues" evidence="3">
    <location>
        <begin position="102"/>
        <end position="125"/>
    </location>
</feature>
<dbReference type="AlphaFoldDB" id="A0A8H3IHW7"/>
<feature type="region of interest" description="Disordered" evidence="3">
    <location>
        <begin position="102"/>
        <end position="136"/>
    </location>
</feature>
<evidence type="ECO:0000256" key="2">
    <source>
        <dbReference type="ARBA" id="ARBA00035112"/>
    </source>
</evidence>
<keyword evidence="6" id="KW-1185">Reference proteome</keyword>
<dbReference type="PANTHER" id="PTHR33365">
    <property type="entry name" value="YALI0B05434P"/>
    <property type="match status" value="1"/>
</dbReference>
<dbReference type="PANTHER" id="PTHR33365:SF4">
    <property type="entry name" value="CYCLOCHLOROTINE BIOSYNTHESIS PROTEIN O"/>
    <property type="match status" value="1"/>
</dbReference>
<organism evidence="5 6">
    <name type="scientific">Alectoria fallacina</name>
    <dbReference type="NCBI Taxonomy" id="1903189"/>
    <lineage>
        <taxon>Eukaryota</taxon>
        <taxon>Fungi</taxon>
        <taxon>Dikarya</taxon>
        <taxon>Ascomycota</taxon>
        <taxon>Pezizomycotina</taxon>
        <taxon>Lecanoromycetes</taxon>
        <taxon>OSLEUM clade</taxon>
        <taxon>Lecanoromycetidae</taxon>
        <taxon>Lecanorales</taxon>
        <taxon>Lecanorineae</taxon>
        <taxon>Parmeliaceae</taxon>
        <taxon>Alectoria</taxon>
    </lineage>
</organism>
<dbReference type="InterPro" id="IPR021765">
    <property type="entry name" value="UstYa-like"/>
</dbReference>
<accession>A0A8H3IHW7</accession>
<dbReference type="Pfam" id="PF11807">
    <property type="entry name" value="UstYa"/>
    <property type="match status" value="1"/>
</dbReference>
<dbReference type="OrthoDB" id="3687641at2759"/>
<evidence type="ECO:0000313" key="6">
    <source>
        <dbReference type="Proteomes" id="UP000664203"/>
    </source>
</evidence>
<evidence type="ECO:0000256" key="1">
    <source>
        <dbReference type="ARBA" id="ARBA00004685"/>
    </source>
</evidence>
<dbReference type="Proteomes" id="UP000664203">
    <property type="component" value="Unassembled WGS sequence"/>
</dbReference>
<sequence>MHFKPSIIAVFAALLTVTTTAPTPASEIKEKRAAAPGDPAKDYIYEFKDYSEEEKRSDPAKDYIYYHKSYPEEEKRNVAQALGVVHLNRVAPACKPRAEETKATIHTVFKERPDLANPSRKDHSDPGPATGKPTWGGLWVQRNETYKQGWGISMFHALHCLEMIRDGLADKSSLRTHGMLGKSAGNAEPDHHKGDHVRHCFAYIAQVITCTGDGTIEPPWEETDPSGHIINYGVDGEGYQHECRDTRRLWEASLQSEEHAVKPWDWHMGDSVESVELLFQG</sequence>
<evidence type="ECO:0000313" key="5">
    <source>
        <dbReference type="EMBL" id="CAF9919343.1"/>
    </source>
</evidence>
<dbReference type="EMBL" id="CAJPDR010000121">
    <property type="protein sequence ID" value="CAF9919343.1"/>
    <property type="molecule type" value="Genomic_DNA"/>
</dbReference>
<keyword evidence="4" id="KW-0732">Signal</keyword>
<dbReference type="GO" id="GO:0043386">
    <property type="term" value="P:mycotoxin biosynthetic process"/>
    <property type="evidence" value="ECO:0007669"/>
    <property type="project" value="InterPro"/>
</dbReference>
<comment type="pathway">
    <text evidence="1">Mycotoxin biosynthesis.</text>
</comment>